<keyword evidence="4" id="KW-1185">Reference proteome</keyword>
<evidence type="ECO:0000256" key="1">
    <source>
        <dbReference type="ARBA" id="ARBA00007689"/>
    </source>
</evidence>
<dbReference type="Gene3D" id="3.30.70.1060">
    <property type="entry name" value="Dimeric alpha+beta barrel"/>
    <property type="match status" value="1"/>
</dbReference>
<name>A0A2M9CR96_9BACT</name>
<proteinExistence type="inferred from homology"/>
<dbReference type="Pfam" id="PF03795">
    <property type="entry name" value="YCII"/>
    <property type="match status" value="1"/>
</dbReference>
<dbReference type="PANTHER" id="PTHR33606:SF3">
    <property type="entry name" value="PROTEIN YCII"/>
    <property type="match status" value="1"/>
</dbReference>
<gene>
    <name evidence="3" type="ORF">BXY57_0018</name>
</gene>
<accession>A0A2M9CR96</accession>
<reference evidence="3 4" key="1">
    <citation type="submission" date="2017-11" db="EMBL/GenBank/DDBJ databases">
        <title>Genomic Encyclopedia of Archaeal and Bacterial Type Strains, Phase II (KMG-II): From Individual Species to Whole Genera.</title>
        <authorList>
            <person name="Goeker M."/>
        </authorList>
    </citation>
    <scope>NUCLEOTIDE SEQUENCE [LARGE SCALE GENOMIC DNA]</scope>
    <source>
        <strain evidence="3 4">DSM 27268</strain>
    </source>
</reference>
<comment type="similarity">
    <text evidence="1">Belongs to the YciI family.</text>
</comment>
<dbReference type="Proteomes" id="UP000230000">
    <property type="component" value="Unassembled WGS sequence"/>
</dbReference>
<evidence type="ECO:0000313" key="3">
    <source>
        <dbReference type="EMBL" id="PJJ74460.1"/>
    </source>
</evidence>
<dbReference type="InterPro" id="IPR011008">
    <property type="entry name" value="Dimeric_a/b-barrel"/>
</dbReference>
<sequence length="93" mass="10965">MYYVLWYELAEDYLERRKPLREAHLQLIRDLYAQGNVVMAGALDHPPDRAILVFRTEDVSVIEQFVKQDPYVQHGLVTHWEIRPWNVVVGGET</sequence>
<comment type="caution">
    <text evidence="3">The sequence shown here is derived from an EMBL/GenBank/DDBJ whole genome shotgun (WGS) entry which is preliminary data.</text>
</comment>
<dbReference type="PANTHER" id="PTHR33606">
    <property type="entry name" value="PROTEIN YCII"/>
    <property type="match status" value="1"/>
</dbReference>
<dbReference type="RefSeq" id="WP_100313185.1">
    <property type="nucleotide sequence ID" value="NZ_PGFG01000001.1"/>
</dbReference>
<dbReference type="OrthoDB" id="9797014at2"/>
<organism evidence="3 4">
    <name type="scientific">Thermoflavifilum aggregans</name>
    <dbReference type="NCBI Taxonomy" id="454188"/>
    <lineage>
        <taxon>Bacteria</taxon>
        <taxon>Pseudomonadati</taxon>
        <taxon>Bacteroidota</taxon>
        <taxon>Chitinophagia</taxon>
        <taxon>Chitinophagales</taxon>
        <taxon>Chitinophagaceae</taxon>
        <taxon>Thermoflavifilum</taxon>
    </lineage>
</organism>
<dbReference type="EMBL" id="PGFG01000001">
    <property type="protein sequence ID" value="PJJ74460.1"/>
    <property type="molecule type" value="Genomic_DNA"/>
</dbReference>
<evidence type="ECO:0000259" key="2">
    <source>
        <dbReference type="Pfam" id="PF03795"/>
    </source>
</evidence>
<dbReference type="AlphaFoldDB" id="A0A2M9CR96"/>
<dbReference type="NCBIfam" id="NF009508">
    <property type="entry name" value="PRK12866.1"/>
    <property type="match status" value="1"/>
</dbReference>
<protein>
    <recommendedName>
        <fullName evidence="2">YCII-related domain-containing protein</fullName>
    </recommendedName>
</protein>
<evidence type="ECO:0000313" key="4">
    <source>
        <dbReference type="Proteomes" id="UP000230000"/>
    </source>
</evidence>
<dbReference type="InterPro" id="IPR005545">
    <property type="entry name" value="YCII"/>
</dbReference>
<feature type="domain" description="YCII-related" evidence="2">
    <location>
        <begin position="1"/>
        <end position="86"/>
    </location>
</feature>
<dbReference type="SUPFAM" id="SSF54909">
    <property type="entry name" value="Dimeric alpha+beta barrel"/>
    <property type="match status" value="1"/>
</dbReference>
<dbReference type="InterPro" id="IPR051807">
    <property type="entry name" value="Sec-metab_biosynth-assoc"/>
</dbReference>